<evidence type="ECO:0000313" key="3">
    <source>
        <dbReference type="Proteomes" id="UP001215598"/>
    </source>
</evidence>
<sequence>MRSKRRKSQLSPSAIVLRCTESRAVTHSGLGLESQKTFWRTSSTLLDQQHPACTYPPCAPHNFRRNLFSPSPSRVPAKTPAYAAPSLHPNEAPVQRALQQTALLNFPSRARAPALKRSGTGLRPSTRTDRARSRPVSSASVKVNTPRSAQRPALPLAPRQRSGRPKTRANAPHQTYSKSRPLRDPHLETNPCALLPRSAAAHLRAIAALAFSLPPTPTPTPALSSPRPASPRSAPQTPTPTRARSARDLVSHAARPPPPRTNRSPPPPHPQRAASRALACAPHAAAASPRLARRCRLASHAAAASPRTPLPLPPRLVRRLRLASHAAAAAASPCTPLPPRLVRPPHPQRAAHSHAHRTPPPPHLARRCRRLASHTHAPHHLHSRGHNSAALCSRALTPTAAFTLFRAPLRRAPASHVALGLRRKLPAALSAPNVPSVPPPSRTCLHAQRAARVGTAAHAAAFAPPAHAHTRTPLLAFFGTGVPPFRGRRLCGGDFARAKSPVFQLLPLDFWGPLNNTVIASWTNALPNLVSLDPLRPFLIWEATWIATPLHTRLRRPLGPRCTHARTLSSPIWATHRRTHACCARSLLRLGPHTAAFPSHARRRLARIRLAPRTRTHAVARI</sequence>
<organism evidence="2 3">
    <name type="scientific">Mycena metata</name>
    <dbReference type="NCBI Taxonomy" id="1033252"/>
    <lineage>
        <taxon>Eukaryota</taxon>
        <taxon>Fungi</taxon>
        <taxon>Dikarya</taxon>
        <taxon>Basidiomycota</taxon>
        <taxon>Agaricomycotina</taxon>
        <taxon>Agaricomycetes</taxon>
        <taxon>Agaricomycetidae</taxon>
        <taxon>Agaricales</taxon>
        <taxon>Marasmiineae</taxon>
        <taxon>Mycenaceae</taxon>
        <taxon>Mycena</taxon>
    </lineage>
</organism>
<feature type="region of interest" description="Disordered" evidence="1">
    <location>
        <begin position="345"/>
        <end position="365"/>
    </location>
</feature>
<dbReference type="EMBL" id="JARKIB010000063">
    <property type="protein sequence ID" value="KAJ7751114.1"/>
    <property type="molecule type" value="Genomic_DNA"/>
</dbReference>
<feature type="compositionally biased region" description="Low complexity" evidence="1">
    <location>
        <begin position="221"/>
        <end position="243"/>
    </location>
</feature>
<reference evidence="2" key="1">
    <citation type="submission" date="2023-03" db="EMBL/GenBank/DDBJ databases">
        <title>Massive genome expansion in bonnet fungi (Mycena s.s.) driven by repeated elements and novel gene families across ecological guilds.</title>
        <authorList>
            <consortium name="Lawrence Berkeley National Laboratory"/>
            <person name="Harder C.B."/>
            <person name="Miyauchi S."/>
            <person name="Viragh M."/>
            <person name="Kuo A."/>
            <person name="Thoen E."/>
            <person name="Andreopoulos B."/>
            <person name="Lu D."/>
            <person name="Skrede I."/>
            <person name="Drula E."/>
            <person name="Henrissat B."/>
            <person name="Morin E."/>
            <person name="Kohler A."/>
            <person name="Barry K."/>
            <person name="LaButti K."/>
            <person name="Morin E."/>
            <person name="Salamov A."/>
            <person name="Lipzen A."/>
            <person name="Mereny Z."/>
            <person name="Hegedus B."/>
            <person name="Baldrian P."/>
            <person name="Stursova M."/>
            <person name="Weitz H."/>
            <person name="Taylor A."/>
            <person name="Grigoriev I.V."/>
            <person name="Nagy L.G."/>
            <person name="Martin F."/>
            <person name="Kauserud H."/>
        </authorList>
    </citation>
    <scope>NUCLEOTIDE SEQUENCE</scope>
    <source>
        <strain evidence="2">CBHHK182m</strain>
    </source>
</reference>
<proteinExistence type="predicted"/>
<comment type="caution">
    <text evidence="2">The sequence shown here is derived from an EMBL/GenBank/DDBJ whole genome shotgun (WGS) entry which is preliminary data.</text>
</comment>
<dbReference type="Proteomes" id="UP001215598">
    <property type="component" value="Unassembled WGS sequence"/>
</dbReference>
<protein>
    <submittedName>
        <fullName evidence="2">Uncharacterized protein</fullName>
    </submittedName>
</protein>
<feature type="compositionally biased region" description="Low complexity" evidence="1">
    <location>
        <begin position="271"/>
        <end position="282"/>
    </location>
</feature>
<keyword evidence="3" id="KW-1185">Reference proteome</keyword>
<feature type="region of interest" description="Disordered" evidence="1">
    <location>
        <begin position="217"/>
        <end position="282"/>
    </location>
</feature>
<feature type="compositionally biased region" description="Pro residues" evidence="1">
    <location>
        <begin position="255"/>
        <end position="270"/>
    </location>
</feature>
<evidence type="ECO:0000256" key="1">
    <source>
        <dbReference type="SAM" id="MobiDB-lite"/>
    </source>
</evidence>
<name>A0AAD7NA57_9AGAR</name>
<accession>A0AAD7NA57</accession>
<gene>
    <name evidence="2" type="ORF">B0H16DRAFT_1724260</name>
</gene>
<dbReference type="AlphaFoldDB" id="A0AAD7NA57"/>
<feature type="region of interest" description="Disordered" evidence="1">
    <location>
        <begin position="106"/>
        <end position="190"/>
    </location>
</feature>
<evidence type="ECO:0000313" key="2">
    <source>
        <dbReference type="EMBL" id="KAJ7751114.1"/>
    </source>
</evidence>